<feature type="domain" description="VOC" evidence="1">
    <location>
        <begin position="5"/>
        <end position="122"/>
    </location>
</feature>
<protein>
    <submittedName>
        <fullName evidence="2">VOC family protein</fullName>
    </submittedName>
</protein>
<reference evidence="2" key="1">
    <citation type="submission" date="2020-04" db="EMBL/GenBank/DDBJ databases">
        <title>A desert anoxygenic phototrophic bacterium fixes CO2 using RubisCO under aerobic conditions.</title>
        <authorList>
            <person name="Tang K."/>
        </authorList>
    </citation>
    <scope>NUCLEOTIDE SEQUENCE [LARGE SCALE GENOMIC DNA]</scope>
    <source>
        <strain evidence="2">MIMtkB3</strain>
    </source>
</reference>
<dbReference type="InterPro" id="IPR029068">
    <property type="entry name" value="Glyas_Bleomycin-R_OHBP_Dase"/>
</dbReference>
<keyword evidence="3" id="KW-1185">Reference proteome</keyword>
<dbReference type="AlphaFoldDB" id="A0A858RBL9"/>
<dbReference type="PANTHER" id="PTHR33993:SF14">
    <property type="entry name" value="GB|AAF24581.1"/>
    <property type="match status" value="1"/>
</dbReference>
<dbReference type="InterPro" id="IPR037523">
    <property type="entry name" value="VOC_core"/>
</dbReference>
<organism evidence="2 3">
    <name type="scientific">Aerophototrophica crusticola</name>
    <dbReference type="NCBI Taxonomy" id="1709002"/>
    <lineage>
        <taxon>Bacteria</taxon>
        <taxon>Pseudomonadati</taxon>
        <taxon>Pseudomonadota</taxon>
        <taxon>Alphaproteobacteria</taxon>
        <taxon>Rhodospirillales</taxon>
        <taxon>Rhodospirillaceae</taxon>
        <taxon>Aerophototrophica</taxon>
    </lineage>
</organism>
<dbReference type="PROSITE" id="PS51819">
    <property type="entry name" value="VOC"/>
    <property type="match status" value="1"/>
</dbReference>
<dbReference type="InterPro" id="IPR052164">
    <property type="entry name" value="Anthracycline_SecMetBiosynth"/>
</dbReference>
<dbReference type="PANTHER" id="PTHR33993">
    <property type="entry name" value="GLYOXALASE-RELATED"/>
    <property type="match status" value="1"/>
</dbReference>
<dbReference type="InterPro" id="IPR004360">
    <property type="entry name" value="Glyas_Fos-R_dOase_dom"/>
</dbReference>
<proteinExistence type="predicted"/>
<evidence type="ECO:0000313" key="3">
    <source>
        <dbReference type="Proteomes" id="UP000501891"/>
    </source>
</evidence>
<dbReference type="Gene3D" id="3.10.180.10">
    <property type="entry name" value="2,3-Dihydroxybiphenyl 1,2-Dioxygenase, domain 1"/>
    <property type="match status" value="1"/>
</dbReference>
<dbReference type="KEGG" id="acru:HHL28_02385"/>
<name>A0A858RBL9_9PROT</name>
<accession>A0A858RBL9</accession>
<sequence>MAAGNFVWTELNTPDPEAAKAFFAGVLGWTFTSKDMGPMGVYTIIQNGDRQIGGMMKMEGAMWDGIPPHWMSYIAVDDVDAAAGKVESLGGKVCVPPSDIPEVGRFCVINDPTGAVVSLITFLPMGG</sequence>
<evidence type="ECO:0000313" key="2">
    <source>
        <dbReference type="EMBL" id="QJE74747.1"/>
    </source>
</evidence>
<dbReference type="Proteomes" id="UP000501891">
    <property type="component" value="Chromosome"/>
</dbReference>
<evidence type="ECO:0000259" key="1">
    <source>
        <dbReference type="PROSITE" id="PS51819"/>
    </source>
</evidence>
<dbReference type="SUPFAM" id="SSF54593">
    <property type="entry name" value="Glyoxalase/Bleomycin resistance protein/Dihydroxybiphenyl dioxygenase"/>
    <property type="match status" value="1"/>
</dbReference>
<dbReference type="CDD" id="cd07247">
    <property type="entry name" value="SgaA_N_like"/>
    <property type="match status" value="1"/>
</dbReference>
<dbReference type="Pfam" id="PF00903">
    <property type="entry name" value="Glyoxalase"/>
    <property type="match status" value="1"/>
</dbReference>
<gene>
    <name evidence="2" type="ORF">HHL28_02385</name>
</gene>
<dbReference type="EMBL" id="CP051775">
    <property type="protein sequence ID" value="QJE74747.1"/>
    <property type="molecule type" value="Genomic_DNA"/>
</dbReference>